<keyword evidence="1" id="KW-0732">Signal</keyword>
<evidence type="ECO:0000313" key="4">
    <source>
        <dbReference type="EMBL" id="KAJ2899837.1"/>
    </source>
</evidence>
<evidence type="ECO:0000256" key="1">
    <source>
        <dbReference type="SAM" id="SignalP"/>
    </source>
</evidence>
<dbReference type="SUPFAM" id="SSF75304">
    <property type="entry name" value="Amidase signature (AS) enzymes"/>
    <property type="match status" value="1"/>
</dbReference>
<dbReference type="InterPro" id="IPR023631">
    <property type="entry name" value="Amidase_dom"/>
</dbReference>
<dbReference type="AlphaFoldDB" id="A0AAD5RPP8"/>
<name>A0AAD5RPP8_9PEZI</name>
<dbReference type="EMBL" id="JAKWBI020000187">
    <property type="protein sequence ID" value="KAJ2899837.1"/>
    <property type="molecule type" value="Genomic_DNA"/>
</dbReference>
<proteinExistence type="predicted"/>
<dbReference type="InterPro" id="IPR036928">
    <property type="entry name" value="AS_sf"/>
</dbReference>
<evidence type="ECO:0000259" key="2">
    <source>
        <dbReference type="Pfam" id="PF01425"/>
    </source>
</evidence>
<organism evidence="4 5">
    <name type="scientific">Zalerion maritima</name>
    <dbReference type="NCBI Taxonomy" id="339359"/>
    <lineage>
        <taxon>Eukaryota</taxon>
        <taxon>Fungi</taxon>
        <taxon>Dikarya</taxon>
        <taxon>Ascomycota</taxon>
        <taxon>Pezizomycotina</taxon>
        <taxon>Sordariomycetes</taxon>
        <taxon>Lulworthiomycetidae</taxon>
        <taxon>Lulworthiales</taxon>
        <taxon>Lulworthiaceae</taxon>
        <taxon>Zalerion</taxon>
    </lineage>
</organism>
<feature type="chain" id="PRO_5042287745" evidence="1">
    <location>
        <begin position="20"/>
        <end position="646"/>
    </location>
</feature>
<feature type="signal peptide" evidence="1">
    <location>
        <begin position="1"/>
        <end position="19"/>
    </location>
</feature>
<evidence type="ECO:0000259" key="3">
    <source>
        <dbReference type="Pfam" id="PF26053"/>
    </source>
</evidence>
<feature type="domain" description="Scytalone dehydratase-like protein Arp1 N-terminal" evidence="3">
    <location>
        <begin position="61"/>
        <end position="153"/>
    </location>
</feature>
<comment type="caution">
    <text evidence="4">The sequence shown here is derived from an EMBL/GenBank/DDBJ whole genome shotgun (WGS) entry which is preliminary data.</text>
</comment>
<dbReference type="Pfam" id="PF26053">
    <property type="entry name" value="DUF8016"/>
    <property type="match status" value="1"/>
</dbReference>
<protein>
    <submittedName>
        <fullName evidence="4">Glutamyl-tRNA amidotransferase</fullName>
    </submittedName>
</protein>
<reference evidence="4" key="1">
    <citation type="submission" date="2022-07" db="EMBL/GenBank/DDBJ databases">
        <title>Draft genome sequence of Zalerion maritima ATCC 34329, a (micro)plastics degrading marine fungus.</title>
        <authorList>
            <person name="Paco A."/>
            <person name="Goncalves M.F.M."/>
            <person name="Rocha-Santos T.A.P."/>
            <person name="Alves A."/>
        </authorList>
    </citation>
    <scope>NUCLEOTIDE SEQUENCE</scope>
    <source>
        <strain evidence="4">ATCC 34329</strain>
    </source>
</reference>
<dbReference type="Pfam" id="PF01425">
    <property type="entry name" value="Amidase"/>
    <property type="match status" value="1"/>
</dbReference>
<dbReference type="PANTHER" id="PTHR46310">
    <property type="entry name" value="AMIDASE 1"/>
    <property type="match status" value="1"/>
</dbReference>
<dbReference type="Gene3D" id="3.90.1300.10">
    <property type="entry name" value="Amidase signature (AS) domain"/>
    <property type="match status" value="1"/>
</dbReference>
<feature type="domain" description="Amidase" evidence="2">
    <location>
        <begin position="199"/>
        <end position="357"/>
    </location>
</feature>
<dbReference type="InterPro" id="IPR058329">
    <property type="entry name" value="Arp1_N"/>
</dbReference>
<evidence type="ECO:0000313" key="5">
    <source>
        <dbReference type="Proteomes" id="UP001201980"/>
    </source>
</evidence>
<keyword evidence="5" id="KW-1185">Reference proteome</keyword>
<accession>A0AAD5RPP8</accession>
<sequence>MVGLFRALSLTACLGAARSQLVSTGASVSLDGIYYYISPYSEGKISGGFLSGLDSIPSAFGFKPITIVAESVGVDALTSLFTNWTAADDVFQPAFMQGLFLTSLDQDDYGKVDTFTTSGVGSRMLPLGDCDIPSGPYFMSTATGDVYRAFRLYDDFSGSFTESLLQKPDGSFQALSAQMPTSVTLTIGVPSRLYFTPTEEKPLAGVRVAVKDIYALAGTKQSNGNRAWYDFYPAANETGPAMQSLVDAGAIIVGKQVPSQFANGESATADWVDYHSPLNPRGDGYNQPSSSSSDAGASMGTYEWLDISVGSDTGGSIRGPAGEQGIFGNRPSHGLVSLDDVMPLSPTLDTAGFLTRDPYLWDVANKVLYGDNYTSLAESTPSYPTTIYTVGDYFNTTDGPAQDFLDDFASALASLAGGSIEEVDIEEAWNETSPSAAGGATMLEMLNTTYVALITKEQIELVRDPFYADYAAAYDGRLPFVDPSPLARWAFGDTLPESALEEAKTNKTIFMDWFSANYLSPVDDPLQCSSSILAYAGRVGESSPRNLYFDAPSPPFGWYVTRISIYTEAPDHVLPLGEVEYSSTITNYTELLPVTVNVMAAKGCDGMLVKLAQDLVAEGSVVVPEVGRTLGGGDVLMKRGFTAERF</sequence>
<dbReference type="PANTHER" id="PTHR46310:SF7">
    <property type="entry name" value="AMIDASE 1"/>
    <property type="match status" value="1"/>
</dbReference>
<dbReference type="Proteomes" id="UP001201980">
    <property type="component" value="Unassembled WGS sequence"/>
</dbReference>
<gene>
    <name evidence="4" type="ORF">MKZ38_002779</name>
</gene>